<name>K3Z0B0_SETIT</name>
<dbReference type="InterPro" id="IPR053197">
    <property type="entry name" value="F-box_SCFL_complex_component"/>
</dbReference>
<evidence type="ECO:0000313" key="2">
    <source>
        <dbReference type="EnsemblPlants" id="KQL29699"/>
    </source>
</evidence>
<dbReference type="Gramene" id="KQL29699">
    <property type="protein sequence ID" value="KQL29699"/>
    <property type="gene ID" value="SETIT_019971mg"/>
</dbReference>
<dbReference type="InterPro" id="IPR001810">
    <property type="entry name" value="F-box_dom"/>
</dbReference>
<dbReference type="PANTHER" id="PTHR34223:SF99">
    <property type="entry name" value="OS04G0440200 PROTEIN"/>
    <property type="match status" value="1"/>
</dbReference>
<dbReference type="PANTHER" id="PTHR34223">
    <property type="entry name" value="OS11G0201299 PROTEIN"/>
    <property type="match status" value="1"/>
</dbReference>
<dbReference type="eggNOG" id="ENOG502SVTR">
    <property type="taxonomic scope" value="Eukaryota"/>
</dbReference>
<accession>K3Z0B0</accession>
<dbReference type="Gene3D" id="3.80.10.10">
    <property type="entry name" value="Ribonuclease Inhibitor"/>
    <property type="match status" value="1"/>
</dbReference>
<dbReference type="HOGENOM" id="CLU_003068_3_0_1"/>
<dbReference type="Pfam" id="PF00646">
    <property type="entry name" value="F-box"/>
    <property type="match status" value="1"/>
</dbReference>
<keyword evidence="3" id="KW-1185">Reference proteome</keyword>
<evidence type="ECO:0000259" key="1">
    <source>
        <dbReference type="Pfam" id="PF00646"/>
    </source>
</evidence>
<protein>
    <recommendedName>
        <fullName evidence="1">F-box domain-containing protein</fullName>
    </recommendedName>
</protein>
<dbReference type="InterPro" id="IPR036047">
    <property type="entry name" value="F-box-like_dom_sf"/>
</dbReference>
<dbReference type="InterPro" id="IPR032675">
    <property type="entry name" value="LRR_dom_sf"/>
</dbReference>
<organism evidence="2 3">
    <name type="scientific">Setaria italica</name>
    <name type="common">Foxtail millet</name>
    <name type="synonym">Panicum italicum</name>
    <dbReference type="NCBI Taxonomy" id="4555"/>
    <lineage>
        <taxon>Eukaryota</taxon>
        <taxon>Viridiplantae</taxon>
        <taxon>Streptophyta</taxon>
        <taxon>Embryophyta</taxon>
        <taxon>Tracheophyta</taxon>
        <taxon>Spermatophyta</taxon>
        <taxon>Magnoliopsida</taxon>
        <taxon>Liliopsida</taxon>
        <taxon>Poales</taxon>
        <taxon>Poaceae</taxon>
        <taxon>PACMAD clade</taxon>
        <taxon>Panicoideae</taxon>
        <taxon>Panicodae</taxon>
        <taxon>Paniceae</taxon>
        <taxon>Cenchrinae</taxon>
        <taxon>Setaria</taxon>
    </lineage>
</organism>
<dbReference type="EnsemblPlants" id="KQL29699">
    <property type="protein sequence ID" value="KQL29699"/>
    <property type="gene ID" value="SETIT_019971mg"/>
</dbReference>
<reference evidence="2" key="2">
    <citation type="submission" date="2018-08" db="UniProtKB">
        <authorList>
            <consortium name="EnsemblPlants"/>
        </authorList>
    </citation>
    <scope>IDENTIFICATION</scope>
    <source>
        <strain evidence="2">Yugu1</strain>
    </source>
</reference>
<feature type="domain" description="F-box" evidence="1">
    <location>
        <begin position="19"/>
        <end position="56"/>
    </location>
</feature>
<proteinExistence type="predicted"/>
<evidence type="ECO:0000313" key="3">
    <source>
        <dbReference type="Proteomes" id="UP000004995"/>
    </source>
</evidence>
<reference evidence="3" key="1">
    <citation type="journal article" date="2012" name="Nat. Biotechnol.">
        <title>Reference genome sequence of the model plant Setaria.</title>
        <authorList>
            <person name="Bennetzen J.L."/>
            <person name="Schmutz J."/>
            <person name="Wang H."/>
            <person name="Percifield R."/>
            <person name="Hawkins J."/>
            <person name="Pontaroli A.C."/>
            <person name="Estep M."/>
            <person name="Feng L."/>
            <person name="Vaughn J.N."/>
            <person name="Grimwood J."/>
            <person name="Jenkins J."/>
            <person name="Barry K."/>
            <person name="Lindquist E."/>
            <person name="Hellsten U."/>
            <person name="Deshpande S."/>
            <person name="Wang X."/>
            <person name="Wu X."/>
            <person name="Mitros T."/>
            <person name="Triplett J."/>
            <person name="Yang X."/>
            <person name="Ye C.Y."/>
            <person name="Mauro-Herrera M."/>
            <person name="Wang L."/>
            <person name="Li P."/>
            <person name="Sharma M."/>
            <person name="Sharma R."/>
            <person name="Ronald P.C."/>
            <person name="Panaud O."/>
            <person name="Kellogg E.A."/>
            <person name="Brutnell T.P."/>
            <person name="Doust A.N."/>
            <person name="Tuskan G.A."/>
            <person name="Rokhsar D."/>
            <person name="Devos K.M."/>
        </authorList>
    </citation>
    <scope>NUCLEOTIDE SEQUENCE [LARGE SCALE GENOMIC DNA]</scope>
    <source>
        <strain evidence="3">cv. Yugu1</strain>
    </source>
</reference>
<dbReference type="InParanoid" id="K3Z0B0"/>
<dbReference type="SUPFAM" id="SSF81383">
    <property type="entry name" value="F-box domain"/>
    <property type="match status" value="1"/>
</dbReference>
<dbReference type="Proteomes" id="UP000004995">
    <property type="component" value="Unassembled WGS sequence"/>
</dbReference>
<dbReference type="SUPFAM" id="SSF52047">
    <property type="entry name" value="RNI-like"/>
    <property type="match status" value="1"/>
</dbReference>
<sequence>MLPEPHAGRATGAGDGDRLSALPDDILRVVLSILPARQAVQTTVLSPRWSGLWRSAPRVAVDEREFGVSHSRRPREKWGRFESFATNLLASRCGSAPLDRFRLYAHGHVAPVDEWIQRGIECRPAALEIQTPYYPVEGHEFDPPHFAFPHLGSGFYGRLKTLRLVDVELDASFSELLSSDCPALVDLELVGCANHFRRIASSTLEKLVIDSCYDCDDSGQPMLVVAPSLTTFKLHTANEGWSFGISVCDAASLVKASISTEGSCCFPVNYLCKLLAGLSSVKTLELEGFDNLVTKLDSDKLPMFPNMRALSLERCYIEDYDPHNMLEDLGRFLENALCLEKLTLRIILHKFCATNKPFCSYPGMKWEPYWNSISLQCQSGKSFHCPKLKLIELRYNKGDHVPTELLWSMGKRLPNASITLTKI</sequence>
<dbReference type="AlphaFoldDB" id="K3Z0B0"/>
<dbReference type="EMBL" id="AGNK02000329">
    <property type="status" value="NOT_ANNOTATED_CDS"/>
    <property type="molecule type" value="Genomic_DNA"/>
</dbReference>